<feature type="chain" id="PRO_5003402812" evidence="1">
    <location>
        <begin position="17"/>
        <end position="199"/>
    </location>
</feature>
<name>G0M7G4_CAEBE</name>
<keyword evidence="3" id="KW-1185">Reference proteome</keyword>
<dbReference type="EMBL" id="GL379786">
    <property type="protein sequence ID" value="EGT30578.1"/>
    <property type="molecule type" value="Genomic_DNA"/>
</dbReference>
<evidence type="ECO:0000313" key="2">
    <source>
        <dbReference type="EMBL" id="EGT30578.1"/>
    </source>
</evidence>
<gene>
    <name evidence="2" type="ORF">CAEBREN_13197</name>
</gene>
<evidence type="ECO:0000313" key="3">
    <source>
        <dbReference type="Proteomes" id="UP000008068"/>
    </source>
</evidence>
<accession>G0M7G4</accession>
<proteinExistence type="predicted"/>
<evidence type="ECO:0000256" key="1">
    <source>
        <dbReference type="SAM" id="SignalP"/>
    </source>
</evidence>
<dbReference type="OMA" id="VGFCCCK"/>
<dbReference type="FunCoup" id="G0M7G4">
    <property type="interactions" value="65"/>
</dbReference>
<protein>
    <submittedName>
        <fullName evidence="2">Uncharacterized protein</fullName>
    </submittedName>
</protein>
<dbReference type="InParanoid" id="G0M7G4"/>
<organism evidence="3">
    <name type="scientific">Caenorhabditis brenneri</name>
    <name type="common">Nematode worm</name>
    <dbReference type="NCBI Taxonomy" id="135651"/>
    <lineage>
        <taxon>Eukaryota</taxon>
        <taxon>Metazoa</taxon>
        <taxon>Ecdysozoa</taxon>
        <taxon>Nematoda</taxon>
        <taxon>Chromadorea</taxon>
        <taxon>Rhabditida</taxon>
        <taxon>Rhabditina</taxon>
        <taxon>Rhabditomorpha</taxon>
        <taxon>Rhabditoidea</taxon>
        <taxon>Rhabditidae</taxon>
        <taxon>Peloderinae</taxon>
        <taxon>Caenorhabditis</taxon>
    </lineage>
</organism>
<dbReference type="HOGENOM" id="CLU_1373287_0_0_1"/>
<feature type="signal peptide" evidence="1">
    <location>
        <begin position="1"/>
        <end position="16"/>
    </location>
</feature>
<dbReference type="Proteomes" id="UP000008068">
    <property type="component" value="Unassembled WGS sequence"/>
</dbReference>
<sequence length="199" mass="22464">MLLVVAFLAFSGSASCAKVPRDEAMYTVFLDKIVQPLADQEQAERQKVLKFSPPSNYKGQLDRHGQMFITCFDTLAAGDIQGHVNHRCLQTSGKAEPVCAVTYDMKRNETQQFCFENPIQFPELCKDECEMNFKAYSYQGRNVYKGVGFCCCRTELCNLNAEKIVADGMAKADKNLQARLTNQYDGLDKKAYVPDLNWP</sequence>
<dbReference type="AlphaFoldDB" id="G0M7G4"/>
<keyword evidence="1" id="KW-0732">Signal</keyword>
<reference evidence="3" key="1">
    <citation type="submission" date="2011-07" db="EMBL/GenBank/DDBJ databases">
        <authorList>
            <consortium name="Caenorhabditis brenneri Sequencing and Analysis Consortium"/>
            <person name="Wilson R.K."/>
        </authorList>
    </citation>
    <scope>NUCLEOTIDE SEQUENCE [LARGE SCALE GENOMIC DNA]</scope>
    <source>
        <strain evidence="3">PB2801</strain>
    </source>
</reference>